<keyword evidence="8 16" id="KW-0863">Zinc-finger</keyword>
<evidence type="ECO:0000256" key="4">
    <source>
        <dbReference type="ARBA" id="ARBA00017295"/>
    </source>
</evidence>
<dbReference type="Gene3D" id="3.30.70.330">
    <property type="match status" value="1"/>
</dbReference>
<evidence type="ECO:0000256" key="16">
    <source>
        <dbReference type="PROSITE-ProRule" id="PRU00723"/>
    </source>
</evidence>
<dbReference type="InterPro" id="IPR039171">
    <property type="entry name" value="Cwc2/Slt11"/>
</dbReference>
<proteinExistence type="inferred from homology"/>
<evidence type="ECO:0000256" key="10">
    <source>
        <dbReference type="ARBA" id="ARBA00022884"/>
    </source>
</evidence>
<dbReference type="Pfam" id="PF16131">
    <property type="entry name" value="Torus"/>
    <property type="match status" value="1"/>
</dbReference>
<name>A0A2T0FH05_9ASCO</name>
<dbReference type="PANTHER" id="PTHR14089">
    <property type="entry name" value="PRE-MRNA-SPLICING FACTOR RBM22"/>
    <property type="match status" value="1"/>
</dbReference>
<evidence type="ECO:0000313" key="21">
    <source>
        <dbReference type="Proteomes" id="UP000238350"/>
    </source>
</evidence>
<keyword evidence="9 16" id="KW-0862">Zinc</keyword>
<dbReference type="PANTHER" id="PTHR14089:SF2">
    <property type="entry name" value="PRE-MRNA-SPLICING FACTOR CWC2"/>
    <property type="match status" value="1"/>
</dbReference>
<evidence type="ECO:0000313" key="20">
    <source>
        <dbReference type="EMBL" id="PRT54247.1"/>
    </source>
</evidence>
<evidence type="ECO:0000259" key="18">
    <source>
        <dbReference type="PROSITE" id="PS50102"/>
    </source>
</evidence>
<dbReference type="GO" id="GO:0036002">
    <property type="term" value="F:pre-mRNA binding"/>
    <property type="evidence" value="ECO:0007669"/>
    <property type="project" value="TreeGrafter"/>
</dbReference>
<dbReference type="InterPro" id="IPR035979">
    <property type="entry name" value="RBD_domain_sf"/>
</dbReference>
<evidence type="ECO:0000256" key="1">
    <source>
        <dbReference type="ARBA" id="ARBA00004123"/>
    </source>
</evidence>
<dbReference type="GeneID" id="36515615"/>
<evidence type="ECO:0000256" key="11">
    <source>
        <dbReference type="ARBA" id="ARBA00023187"/>
    </source>
</evidence>
<sequence length="265" mass="30271">MDRPARVQVSESELDKAGDVQHQPGQVYNIWYDKWAGGDRDPNAKRRRSPYKCNPEKDTGYTKGSKVKGSYFCLHFARGMCYKGEKCSFLHRLPTDTDVFAASVDCFGRDKFAHYRDDMSGVGSFLRENRTLFVGYLDKSKDSQRLVRRAFKQWGPIAKIKKMDTRGIYFVTFESEIYAQFAKEAMAHQTITGKETLVVRWASHDDDETADDRAVRTIKRLLEEPAAKVQPDLNQTEPAKETGLISSAARKKLKLRSVVTYSDSE</sequence>
<evidence type="ECO:0000256" key="8">
    <source>
        <dbReference type="ARBA" id="ARBA00022771"/>
    </source>
</evidence>
<comment type="caution">
    <text evidence="20">The sequence shown here is derived from an EMBL/GenBank/DDBJ whole genome shotgun (WGS) entry which is preliminary data.</text>
</comment>
<dbReference type="InterPro" id="IPR012677">
    <property type="entry name" value="Nucleotide-bd_a/b_plait_sf"/>
</dbReference>
<keyword evidence="13" id="KW-0131">Cell cycle</keyword>
<evidence type="ECO:0000256" key="6">
    <source>
        <dbReference type="ARBA" id="ARBA00022723"/>
    </source>
</evidence>
<dbReference type="InterPro" id="IPR036855">
    <property type="entry name" value="Znf_CCCH_sf"/>
</dbReference>
<keyword evidence="10 15" id="KW-0694">RNA-binding</keyword>
<comment type="subunit">
    <text evidence="3">Associated with the spliceosome.</text>
</comment>
<keyword evidence="11" id="KW-0508">mRNA splicing</keyword>
<keyword evidence="21" id="KW-1185">Reference proteome</keyword>
<gene>
    <name evidence="20" type="ORF">B9G98_01867</name>
</gene>
<dbReference type="EMBL" id="NDIQ01000021">
    <property type="protein sequence ID" value="PRT54247.1"/>
    <property type="molecule type" value="Genomic_DNA"/>
</dbReference>
<dbReference type="OrthoDB" id="10251848at2759"/>
<reference evidence="20 21" key="1">
    <citation type="submission" date="2017-04" db="EMBL/GenBank/DDBJ databases">
        <title>Genome sequencing of [Candida] sorbophila.</title>
        <authorList>
            <person name="Ahn J.O."/>
        </authorList>
    </citation>
    <scope>NUCLEOTIDE SEQUENCE [LARGE SCALE GENOMIC DNA]</scope>
    <source>
        <strain evidence="20 21">DS02</strain>
    </source>
</reference>
<comment type="function">
    <text evidence="14">Involved in the first step of pre-mRNA splicing. Required for cell growth and cell cycle control. Plays a role in the levels of the U1, U4, U5 and U6 snRNAs and the maintenance of the U4/U6 snRNA complex. May provide the link between the 'nineteen complex' NTC spliceosome protein complex and the spliceosome through the U6 snRNA. Associates predominantly with U6 snRNAs in assembled active spliceosomes. Binds directly to the internal stem-loop (ISL) domain of the U6 snRNA and to the pre-mRNA intron near the 5' splice site during the activation and catalytic phases of the spliceosome cycle.</text>
</comment>
<feature type="region of interest" description="Disordered" evidence="17">
    <location>
        <begin position="35"/>
        <end position="60"/>
    </location>
</feature>
<evidence type="ECO:0000256" key="15">
    <source>
        <dbReference type="PROSITE-ProRule" id="PRU00176"/>
    </source>
</evidence>
<evidence type="ECO:0000256" key="3">
    <source>
        <dbReference type="ARBA" id="ARBA00011524"/>
    </source>
</evidence>
<evidence type="ECO:0000259" key="19">
    <source>
        <dbReference type="PROSITE" id="PS50103"/>
    </source>
</evidence>
<dbReference type="GO" id="GO:0008270">
    <property type="term" value="F:zinc ion binding"/>
    <property type="evidence" value="ECO:0007669"/>
    <property type="project" value="UniProtKB-KW"/>
</dbReference>
<keyword evidence="6 16" id="KW-0479">Metal-binding</keyword>
<dbReference type="STRING" id="45607.A0A2T0FH05"/>
<dbReference type="Proteomes" id="UP000238350">
    <property type="component" value="Unassembled WGS sequence"/>
</dbReference>
<dbReference type="RefSeq" id="XP_024664192.1">
    <property type="nucleotide sequence ID" value="XM_024808424.1"/>
</dbReference>
<evidence type="ECO:0000256" key="2">
    <source>
        <dbReference type="ARBA" id="ARBA00008024"/>
    </source>
</evidence>
<dbReference type="GO" id="GO:0008380">
    <property type="term" value="P:RNA splicing"/>
    <property type="evidence" value="ECO:0007669"/>
    <property type="project" value="UniProtKB-KW"/>
</dbReference>
<evidence type="ECO:0000256" key="14">
    <source>
        <dbReference type="ARBA" id="ARBA00025224"/>
    </source>
</evidence>
<dbReference type="GO" id="GO:0071007">
    <property type="term" value="C:U2-type catalytic step 2 spliceosome"/>
    <property type="evidence" value="ECO:0007669"/>
    <property type="project" value="TreeGrafter"/>
</dbReference>
<evidence type="ECO:0000256" key="12">
    <source>
        <dbReference type="ARBA" id="ARBA00023242"/>
    </source>
</evidence>
<evidence type="ECO:0000256" key="17">
    <source>
        <dbReference type="SAM" id="MobiDB-lite"/>
    </source>
</evidence>
<evidence type="ECO:0000256" key="9">
    <source>
        <dbReference type="ARBA" id="ARBA00022833"/>
    </source>
</evidence>
<dbReference type="GO" id="GO:0006397">
    <property type="term" value="P:mRNA processing"/>
    <property type="evidence" value="ECO:0007669"/>
    <property type="project" value="UniProtKB-KW"/>
</dbReference>
<dbReference type="SUPFAM" id="SSF54928">
    <property type="entry name" value="RNA-binding domain, RBD"/>
    <property type="match status" value="1"/>
</dbReference>
<dbReference type="InterPro" id="IPR032297">
    <property type="entry name" value="Torus"/>
</dbReference>
<dbReference type="PROSITE" id="PS50102">
    <property type="entry name" value="RRM"/>
    <property type="match status" value="1"/>
</dbReference>
<dbReference type="GO" id="GO:0071006">
    <property type="term" value="C:U2-type catalytic step 1 spliceosome"/>
    <property type="evidence" value="ECO:0007669"/>
    <property type="project" value="TreeGrafter"/>
</dbReference>
<evidence type="ECO:0000256" key="13">
    <source>
        <dbReference type="ARBA" id="ARBA00023306"/>
    </source>
</evidence>
<feature type="domain" description="C3H1-type" evidence="19">
    <location>
        <begin position="68"/>
        <end position="94"/>
    </location>
</feature>
<keyword evidence="7" id="KW-0747">Spliceosome</keyword>
<dbReference type="PROSITE" id="PS50103">
    <property type="entry name" value="ZF_C3H1"/>
    <property type="match status" value="1"/>
</dbReference>
<dbReference type="InterPro" id="IPR000504">
    <property type="entry name" value="RRM_dom"/>
</dbReference>
<dbReference type="InterPro" id="IPR000571">
    <property type="entry name" value="Znf_CCCH"/>
</dbReference>
<organism evidence="20 21">
    <name type="scientific">Wickerhamiella sorbophila</name>
    <dbReference type="NCBI Taxonomy" id="45607"/>
    <lineage>
        <taxon>Eukaryota</taxon>
        <taxon>Fungi</taxon>
        <taxon>Dikarya</taxon>
        <taxon>Ascomycota</taxon>
        <taxon>Saccharomycotina</taxon>
        <taxon>Dipodascomycetes</taxon>
        <taxon>Dipodascales</taxon>
        <taxon>Trichomonascaceae</taxon>
        <taxon>Wickerhamiella</taxon>
    </lineage>
</organism>
<keyword evidence="12" id="KW-0539">Nucleus</keyword>
<dbReference type="GO" id="GO:0000974">
    <property type="term" value="C:Prp19 complex"/>
    <property type="evidence" value="ECO:0007669"/>
    <property type="project" value="TreeGrafter"/>
</dbReference>
<feature type="domain" description="RRM" evidence="18">
    <location>
        <begin position="130"/>
        <end position="204"/>
    </location>
</feature>
<keyword evidence="5" id="KW-0507">mRNA processing</keyword>
<dbReference type="Pfam" id="PF00076">
    <property type="entry name" value="RRM_1"/>
    <property type="match status" value="1"/>
</dbReference>
<dbReference type="SMART" id="SM00360">
    <property type="entry name" value="RRM"/>
    <property type="match status" value="1"/>
</dbReference>
<evidence type="ECO:0000256" key="5">
    <source>
        <dbReference type="ARBA" id="ARBA00022664"/>
    </source>
</evidence>
<feature type="zinc finger region" description="C3H1-type" evidence="16">
    <location>
        <begin position="68"/>
        <end position="94"/>
    </location>
</feature>
<protein>
    <recommendedName>
        <fullName evidence="4">Pre-mRNA-splicing factor CWC2</fullName>
    </recommendedName>
</protein>
<comment type="similarity">
    <text evidence="2">Belongs to the RRM CWC2 family.</text>
</comment>
<dbReference type="AlphaFoldDB" id="A0A2T0FH05"/>
<evidence type="ECO:0000256" key="7">
    <source>
        <dbReference type="ARBA" id="ARBA00022728"/>
    </source>
</evidence>
<accession>A0A2T0FH05</accession>
<dbReference type="SUPFAM" id="SSF90229">
    <property type="entry name" value="CCCH zinc finger"/>
    <property type="match status" value="1"/>
</dbReference>
<comment type="subcellular location">
    <subcellularLocation>
        <location evidence="1">Nucleus</location>
    </subcellularLocation>
</comment>
<dbReference type="GO" id="GO:0017070">
    <property type="term" value="F:U6 snRNA binding"/>
    <property type="evidence" value="ECO:0007669"/>
    <property type="project" value="TreeGrafter"/>
</dbReference>